<keyword evidence="3" id="KW-1185">Reference proteome</keyword>
<comment type="caution">
    <text evidence="2">The sequence shown here is derived from an EMBL/GenBank/DDBJ whole genome shotgun (WGS) entry which is preliminary data.</text>
</comment>
<dbReference type="Proteomes" id="UP000055024">
    <property type="component" value="Unassembled WGS sequence"/>
</dbReference>
<dbReference type="OrthoDB" id="5934783at2759"/>
<reference evidence="2 3" key="1">
    <citation type="submission" date="2015-01" db="EMBL/GenBank/DDBJ databases">
        <title>Evolution of Trichinella species and genotypes.</title>
        <authorList>
            <person name="Korhonen P.K."/>
            <person name="Edoardo P."/>
            <person name="Giuseppe L.R."/>
            <person name="Gasser R.B."/>
        </authorList>
    </citation>
    <scope>NUCLEOTIDE SEQUENCE [LARGE SCALE GENOMIC DNA]</scope>
    <source>
        <strain evidence="2">ISS1029</strain>
    </source>
</reference>
<gene>
    <name evidence="2" type="ORF">T11_6160</name>
</gene>
<dbReference type="EMBL" id="JYDP01000247">
    <property type="protein sequence ID" value="KRZ02027.1"/>
    <property type="molecule type" value="Genomic_DNA"/>
</dbReference>
<evidence type="ECO:0000313" key="3">
    <source>
        <dbReference type="Proteomes" id="UP000055024"/>
    </source>
</evidence>
<feature type="region of interest" description="Disordered" evidence="1">
    <location>
        <begin position="30"/>
        <end position="53"/>
    </location>
</feature>
<feature type="compositionally biased region" description="Basic and acidic residues" evidence="1">
    <location>
        <begin position="37"/>
        <end position="53"/>
    </location>
</feature>
<dbReference type="AlphaFoldDB" id="A0A0V1GUZ1"/>
<evidence type="ECO:0000256" key="1">
    <source>
        <dbReference type="SAM" id="MobiDB-lite"/>
    </source>
</evidence>
<name>A0A0V1GUZ1_9BILA</name>
<protein>
    <submittedName>
        <fullName evidence="2">Uncharacterized protein</fullName>
    </submittedName>
</protein>
<accession>A0A0V1GUZ1</accession>
<proteinExistence type="predicted"/>
<sequence>MVSLSGDPLKTVVKIETRIPVGVDATTELKSFSSRPSGERLGADHGGQHRENAVPDPIATAAVFSASMEPKVENLLRRYWDIDGIGVSPKNESDALDPEKRFREWLLFDGTRYWV</sequence>
<organism evidence="2 3">
    <name type="scientific">Trichinella zimbabwensis</name>
    <dbReference type="NCBI Taxonomy" id="268475"/>
    <lineage>
        <taxon>Eukaryota</taxon>
        <taxon>Metazoa</taxon>
        <taxon>Ecdysozoa</taxon>
        <taxon>Nematoda</taxon>
        <taxon>Enoplea</taxon>
        <taxon>Dorylaimia</taxon>
        <taxon>Trichinellida</taxon>
        <taxon>Trichinellidae</taxon>
        <taxon>Trichinella</taxon>
    </lineage>
</organism>
<evidence type="ECO:0000313" key="2">
    <source>
        <dbReference type="EMBL" id="KRZ02027.1"/>
    </source>
</evidence>